<dbReference type="PANTHER" id="PTHR10826">
    <property type="entry name" value="COMPLEMENT COMPONENT 1"/>
    <property type="match status" value="1"/>
</dbReference>
<evidence type="ECO:0000313" key="4">
    <source>
        <dbReference type="Proteomes" id="UP000001307"/>
    </source>
</evidence>
<keyword evidence="4" id="KW-1185">Reference proteome</keyword>
<dbReference type="PANTHER" id="PTHR10826:SF1">
    <property type="entry name" value="COMPLEMENT COMPONENT 1 Q SUBCOMPONENT-BINDING PROTEIN, MITOCHONDRIAL"/>
    <property type="match status" value="1"/>
</dbReference>
<dbReference type="GO" id="GO:0005759">
    <property type="term" value="C:mitochondrial matrix"/>
    <property type="evidence" value="ECO:0007669"/>
    <property type="project" value="InterPro"/>
</dbReference>
<accession>E4Y342</accession>
<evidence type="ECO:0000313" key="3">
    <source>
        <dbReference type="EMBL" id="CBY16266.1"/>
    </source>
</evidence>
<sequence>MLARALFRPALRQIVASQSLVRPSVRALSRSDSEFLSWVEEQLEHEKARNVSDLSGGWSKPKSEGAIGIINREKDGEKVTVRFNLNGSMPTLEEQDLMEEKGEEPLCLPDFEIIVEKTGGKKIWLNCQYNMDDEAHDDDDAFDIISVMIGDDSAELPYVMNTDSMDASFYDQLMNFIEQRGIDEKFLEDLAVSATDLENNLYRQSLVDMKDFFKN</sequence>
<name>E4Y342_OIKDI</name>
<dbReference type="InterPro" id="IPR003428">
    <property type="entry name" value="MAM33"/>
</dbReference>
<dbReference type="InParanoid" id="E4Y342"/>
<comment type="similarity">
    <text evidence="1">Belongs to the MAM33 family.</text>
</comment>
<dbReference type="AlphaFoldDB" id="E4Y342"/>
<dbReference type="Pfam" id="PF02330">
    <property type="entry name" value="MAM33"/>
    <property type="match status" value="1"/>
</dbReference>
<gene>
    <name evidence="3" type="ORF">GSOID_T00001387001</name>
</gene>
<evidence type="ECO:0000256" key="1">
    <source>
        <dbReference type="ARBA" id="ARBA00005457"/>
    </source>
</evidence>
<organism evidence="3">
    <name type="scientific">Oikopleura dioica</name>
    <name type="common">Tunicate</name>
    <dbReference type="NCBI Taxonomy" id="34765"/>
    <lineage>
        <taxon>Eukaryota</taxon>
        <taxon>Metazoa</taxon>
        <taxon>Chordata</taxon>
        <taxon>Tunicata</taxon>
        <taxon>Appendicularia</taxon>
        <taxon>Copelata</taxon>
        <taxon>Oikopleuridae</taxon>
        <taxon>Oikopleura</taxon>
    </lineage>
</organism>
<dbReference type="Gene3D" id="3.10.280.10">
    <property type="entry name" value="Mitochondrial glycoprotein"/>
    <property type="match status" value="1"/>
</dbReference>
<dbReference type="FunCoup" id="E4Y342">
    <property type="interactions" value="362"/>
</dbReference>
<protein>
    <recommendedName>
        <fullName evidence="2">Complement component 1 Q subcomponent-binding protein, mitochondrial</fullName>
    </recommendedName>
</protein>
<dbReference type="EMBL" id="FN654024">
    <property type="protein sequence ID" value="CBY16266.1"/>
    <property type="molecule type" value="Genomic_DNA"/>
</dbReference>
<reference evidence="3" key="1">
    <citation type="journal article" date="2010" name="Science">
        <title>Plasticity of animal genome architecture unmasked by rapid evolution of a pelagic tunicate.</title>
        <authorList>
            <person name="Denoeud F."/>
            <person name="Henriet S."/>
            <person name="Mungpakdee S."/>
            <person name="Aury J.M."/>
            <person name="Da Silva C."/>
            <person name="Brinkmann H."/>
            <person name="Mikhaleva J."/>
            <person name="Olsen L.C."/>
            <person name="Jubin C."/>
            <person name="Canestro C."/>
            <person name="Bouquet J.M."/>
            <person name="Danks G."/>
            <person name="Poulain J."/>
            <person name="Campsteijn C."/>
            <person name="Adamski M."/>
            <person name="Cross I."/>
            <person name="Yadetie F."/>
            <person name="Muffato M."/>
            <person name="Louis A."/>
            <person name="Butcher S."/>
            <person name="Tsagkogeorga G."/>
            <person name="Konrad A."/>
            <person name="Singh S."/>
            <person name="Jensen M.F."/>
            <person name="Cong E.H."/>
            <person name="Eikeseth-Otteraa H."/>
            <person name="Noel B."/>
            <person name="Anthouard V."/>
            <person name="Porcel B.M."/>
            <person name="Kachouri-Lafond R."/>
            <person name="Nishino A."/>
            <person name="Ugolini M."/>
            <person name="Chourrout P."/>
            <person name="Nishida H."/>
            <person name="Aasland R."/>
            <person name="Huzurbazar S."/>
            <person name="Westhof E."/>
            <person name="Delsuc F."/>
            <person name="Lehrach H."/>
            <person name="Reinhardt R."/>
            <person name="Weissenbach J."/>
            <person name="Roy S.W."/>
            <person name="Artiguenave F."/>
            <person name="Postlethwait J.H."/>
            <person name="Manak J.R."/>
            <person name="Thompson E.M."/>
            <person name="Jaillon O."/>
            <person name="Du Pasquier L."/>
            <person name="Boudinot P."/>
            <person name="Liberles D.A."/>
            <person name="Volff J.N."/>
            <person name="Philippe H."/>
            <person name="Lenhard B."/>
            <person name="Roest Crollius H."/>
            <person name="Wincker P."/>
            <person name="Chourrout D."/>
        </authorList>
    </citation>
    <scope>NUCLEOTIDE SEQUENCE [LARGE SCALE GENOMIC DNA]</scope>
</reference>
<evidence type="ECO:0000256" key="2">
    <source>
        <dbReference type="ARBA" id="ARBA00021918"/>
    </source>
</evidence>
<dbReference type="GO" id="GO:0042256">
    <property type="term" value="P:cytosolic ribosome assembly"/>
    <property type="evidence" value="ECO:0007669"/>
    <property type="project" value="TreeGrafter"/>
</dbReference>
<dbReference type="Proteomes" id="UP000001307">
    <property type="component" value="Unassembled WGS sequence"/>
</dbReference>
<proteinExistence type="inferred from homology"/>
<dbReference type="OrthoDB" id="278212at2759"/>
<dbReference type="InterPro" id="IPR036561">
    <property type="entry name" value="MAM33_sf"/>
</dbReference>
<dbReference type="SUPFAM" id="SSF54529">
    <property type="entry name" value="Mitochondrial glycoprotein MAM33-like"/>
    <property type="match status" value="1"/>
</dbReference>